<dbReference type="InterPro" id="IPR050494">
    <property type="entry name" value="Ser_Thr_dual-spec_kinase"/>
</dbReference>
<keyword evidence="4 8" id="KW-0418">Kinase</keyword>
<keyword evidence="6" id="KW-1133">Transmembrane helix</keyword>
<evidence type="ECO:0000256" key="3">
    <source>
        <dbReference type="ARBA" id="ARBA00022741"/>
    </source>
</evidence>
<evidence type="ECO:0000259" key="7">
    <source>
        <dbReference type="PROSITE" id="PS50011"/>
    </source>
</evidence>
<dbReference type="GO" id="GO:0042771">
    <property type="term" value="P:intrinsic apoptotic signaling pathway in response to DNA damage by p53 class mediator"/>
    <property type="evidence" value="ECO:0007669"/>
    <property type="project" value="TreeGrafter"/>
</dbReference>
<keyword evidence="2" id="KW-0808">Transferase</keyword>
<evidence type="ECO:0000256" key="2">
    <source>
        <dbReference type="ARBA" id="ARBA00022679"/>
    </source>
</evidence>
<dbReference type="InterPro" id="IPR011009">
    <property type="entry name" value="Kinase-like_dom_sf"/>
</dbReference>
<keyword evidence="6" id="KW-0472">Membrane</keyword>
<dbReference type="GO" id="GO:0005737">
    <property type="term" value="C:cytoplasm"/>
    <property type="evidence" value="ECO:0007669"/>
    <property type="project" value="TreeGrafter"/>
</dbReference>
<reference evidence="8" key="1">
    <citation type="submission" date="2023-08" db="EMBL/GenBank/DDBJ databases">
        <authorList>
            <person name="Alioto T."/>
            <person name="Alioto T."/>
            <person name="Gomez Garrido J."/>
        </authorList>
    </citation>
    <scope>NUCLEOTIDE SEQUENCE</scope>
</reference>
<dbReference type="GO" id="GO:0004713">
    <property type="term" value="F:protein tyrosine kinase activity"/>
    <property type="evidence" value="ECO:0007669"/>
    <property type="project" value="TreeGrafter"/>
</dbReference>
<organism evidence="8 9">
    <name type="scientific">Xyrichtys novacula</name>
    <name type="common">Pearly razorfish</name>
    <name type="synonym">Hemipteronotus novacula</name>
    <dbReference type="NCBI Taxonomy" id="13765"/>
    <lineage>
        <taxon>Eukaryota</taxon>
        <taxon>Metazoa</taxon>
        <taxon>Chordata</taxon>
        <taxon>Craniata</taxon>
        <taxon>Vertebrata</taxon>
        <taxon>Euteleostomi</taxon>
        <taxon>Actinopterygii</taxon>
        <taxon>Neopterygii</taxon>
        <taxon>Teleostei</taxon>
        <taxon>Neoteleostei</taxon>
        <taxon>Acanthomorphata</taxon>
        <taxon>Eupercaria</taxon>
        <taxon>Labriformes</taxon>
        <taxon>Labridae</taxon>
        <taxon>Xyrichtys</taxon>
    </lineage>
</organism>
<dbReference type="Gene3D" id="3.30.200.20">
    <property type="entry name" value="Phosphorylase Kinase, domain 1"/>
    <property type="match status" value="1"/>
</dbReference>
<protein>
    <submittedName>
        <fullName evidence="8">Homeodomain-interacting protein kinase 1-like</fullName>
    </submittedName>
</protein>
<evidence type="ECO:0000256" key="4">
    <source>
        <dbReference type="ARBA" id="ARBA00022777"/>
    </source>
</evidence>
<dbReference type="GO" id="GO:0003714">
    <property type="term" value="F:transcription corepressor activity"/>
    <property type="evidence" value="ECO:0007669"/>
    <property type="project" value="TreeGrafter"/>
</dbReference>
<dbReference type="GO" id="GO:0003677">
    <property type="term" value="F:DNA binding"/>
    <property type="evidence" value="ECO:0007669"/>
    <property type="project" value="UniProtKB-KW"/>
</dbReference>
<dbReference type="GO" id="GO:0045944">
    <property type="term" value="P:positive regulation of transcription by RNA polymerase II"/>
    <property type="evidence" value="ECO:0007669"/>
    <property type="project" value="TreeGrafter"/>
</dbReference>
<keyword evidence="8" id="KW-0238">DNA-binding</keyword>
<keyword evidence="6" id="KW-0812">Transmembrane</keyword>
<dbReference type="GO" id="GO:0005524">
    <property type="term" value="F:ATP binding"/>
    <property type="evidence" value="ECO:0007669"/>
    <property type="project" value="UniProtKB-KW"/>
</dbReference>
<keyword evidence="1" id="KW-0723">Serine/threonine-protein kinase</keyword>
<feature type="domain" description="Protein kinase" evidence="7">
    <location>
        <begin position="1"/>
        <end position="194"/>
    </location>
</feature>
<dbReference type="InterPro" id="IPR008271">
    <property type="entry name" value="Ser/Thr_kinase_AS"/>
</dbReference>
<evidence type="ECO:0000256" key="5">
    <source>
        <dbReference type="ARBA" id="ARBA00022840"/>
    </source>
</evidence>
<accession>A0AAV1EWF9</accession>
<dbReference type="SMART" id="SM00220">
    <property type="entry name" value="S_TKc"/>
    <property type="match status" value="1"/>
</dbReference>
<name>A0AAV1EWF9_XYRNO</name>
<dbReference type="GO" id="GO:0016605">
    <property type="term" value="C:PML body"/>
    <property type="evidence" value="ECO:0007669"/>
    <property type="project" value="TreeGrafter"/>
</dbReference>
<evidence type="ECO:0000256" key="1">
    <source>
        <dbReference type="ARBA" id="ARBA00022527"/>
    </source>
</evidence>
<dbReference type="GO" id="GO:0007224">
    <property type="term" value="P:smoothened signaling pathway"/>
    <property type="evidence" value="ECO:0007669"/>
    <property type="project" value="TreeGrafter"/>
</dbReference>
<dbReference type="PROSITE" id="PS50011">
    <property type="entry name" value="PROTEIN_KINASE_DOM"/>
    <property type="match status" value="1"/>
</dbReference>
<keyword evidence="9" id="KW-1185">Reference proteome</keyword>
<dbReference type="SUPFAM" id="SSF56112">
    <property type="entry name" value="Protein kinase-like (PK-like)"/>
    <property type="match status" value="1"/>
</dbReference>
<dbReference type="EMBL" id="OY660866">
    <property type="protein sequence ID" value="CAJ1053025.1"/>
    <property type="molecule type" value="Genomic_DNA"/>
</dbReference>
<keyword evidence="8" id="KW-0371">Homeobox</keyword>
<dbReference type="PROSITE" id="PS00108">
    <property type="entry name" value="PROTEIN_KINASE_ST"/>
    <property type="match status" value="1"/>
</dbReference>
<evidence type="ECO:0000313" key="9">
    <source>
        <dbReference type="Proteomes" id="UP001178508"/>
    </source>
</evidence>
<feature type="transmembrane region" description="Helical" evidence="6">
    <location>
        <begin position="135"/>
        <end position="156"/>
    </location>
</feature>
<dbReference type="Proteomes" id="UP001178508">
    <property type="component" value="Chromosome 3"/>
</dbReference>
<sequence>MLQMITLHPVASNVVNLYESFEHKGQTCLAFEILDRDLIQLLGDRQYKPLSLNEIPPIAQQLLTAFVALKGISVIHADLKLDNVMLINQENQPFRVKLIDFGLALHNSEVTTGLTVQALGYRAAEVILGLPFTEAIGMCGVGCVLAELFLTCYLFGTGYEYQKMMNIVDVLGQPDEHVLNAGIYTDKFFKANWH</sequence>
<dbReference type="GO" id="GO:0046332">
    <property type="term" value="F:SMAD binding"/>
    <property type="evidence" value="ECO:0007669"/>
    <property type="project" value="TreeGrafter"/>
</dbReference>
<proteinExistence type="predicted"/>
<dbReference type="PANTHER" id="PTHR24058">
    <property type="entry name" value="DUAL SPECIFICITY PROTEIN KINASE"/>
    <property type="match status" value="1"/>
</dbReference>
<keyword evidence="5" id="KW-0067">ATP-binding</keyword>
<evidence type="ECO:0000256" key="6">
    <source>
        <dbReference type="SAM" id="Phobius"/>
    </source>
</evidence>
<dbReference type="Pfam" id="PF00069">
    <property type="entry name" value="Pkinase"/>
    <property type="match status" value="1"/>
</dbReference>
<evidence type="ECO:0000313" key="8">
    <source>
        <dbReference type="EMBL" id="CAJ1053025.1"/>
    </source>
</evidence>
<dbReference type="GO" id="GO:0004674">
    <property type="term" value="F:protein serine/threonine kinase activity"/>
    <property type="evidence" value="ECO:0007669"/>
    <property type="project" value="UniProtKB-KW"/>
</dbReference>
<dbReference type="PANTHER" id="PTHR24058:SF53">
    <property type="entry name" value="HOMEODOMAIN-INTERACTING PROTEIN KINASE 2"/>
    <property type="match status" value="1"/>
</dbReference>
<dbReference type="Gene3D" id="1.10.510.10">
    <property type="entry name" value="Transferase(Phosphotransferase) domain 1"/>
    <property type="match status" value="1"/>
</dbReference>
<dbReference type="AlphaFoldDB" id="A0AAV1EWF9"/>
<gene>
    <name evidence="8" type="ORF">XNOV1_A005002</name>
</gene>
<dbReference type="GO" id="GO:0003713">
    <property type="term" value="F:transcription coactivator activity"/>
    <property type="evidence" value="ECO:0007669"/>
    <property type="project" value="TreeGrafter"/>
</dbReference>
<dbReference type="InterPro" id="IPR000719">
    <property type="entry name" value="Prot_kinase_dom"/>
</dbReference>
<keyword evidence="3" id="KW-0547">Nucleotide-binding</keyword>